<dbReference type="InterPro" id="IPR045851">
    <property type="entry name" value="AMP-bd_C_sf"/>
</dbReference>
<evidence type="ECO:0000256" key="11">
    <source>
        <dbReference type="ARBA" id="ARBA00023136"/>
    </source>
</evidence>
<dbReference type="GO" id="GO:0004467">
    <property type="term" value="F:long-chain fatty acid-CoA ligase activity"/>
    <property type="evidence" value="ECO:0007669"/>
    <property type="project" value="TreeGrafter"/>
</dbReference>
<keyword evidence="6" id="KW-0812">Transmembrane</keyword>
<dbReference type="GO" id="GO:0044539">
    <property type="term" value="P:long-chain fatty acid import into cell"/>
    <property type="evidence" value="ECO:0007669"/>
    <property type="project" value="TreeGrafter"/>
</dbReference>
<dbReference type="FunFam" id="3.40.50.12780:FF:000019">
    <property type="entry name" value="Long-chain fatty acid transporter"/>
    <property type="match status" value="1"/>
</dbReference>
<keyword evidence="8" id="KW-0067">ATP-binding</keyword>
<dbReference type="AlphaFoldDB" id="A0A7C5LTC4"/>
<name>A0A7C5LTC4_9PROT</name>
<dbReference type="PANTHER" id="PTHR43107">
    <property type="entry name" value="LONG-CHAIN FATTY ACID TRANSPORT PROTEIN"/>
    <property type="match status" value="1"/>
</dbReference>
<dbReference type="InterPro" id="IPR000873">
    <property type="entry name" value="AMP-dep_synth/lig_dom"/>
</dbReference>
<dbReference type="EMBL" id="DRMJ01000392">
    <property type="protein sequence ID" value="HHL43457.1"/>
    <property type="molecule type" value="Genomic_DNA"/>
</dbReference>
<comment type="similarity">
    <text evidence="2">Belongs to the ATP-dependent AMP-binding enzyme family.</text>
</comment>
<dbReference type="GO" id="GO:0005524">
    <property type="term" value="F:ATP binding"/>
    <property type="evidence" value="ECO:0007669"/>
    <property type="project" value="UniProtKB-KW"/>
</dbReference>
<evidence type="ECO:0000256" key="7">
    <source>
        <dbReference type="ARBA" id="ARBA00022741"/>
    </source>
</evidence>
<dbReference type="GO" id="GO:0005886">
    <property type="term" value="C:plasma membrane"/>
    <property type="evidence" value="ECO:0007669"/>
    <property type="project" value="UniProtKB-SubCell"/>
</dbReference>
<dbReference type="InterPro" id="IPR042099">
    <property type="entry name" value="ANL_N_sf"/>
</dbReference>
<keyword evidence="9" id="KW-1133">Transmembrane helix</keyword>
<comment type="subcellular location">
    <subcellularLocation>
        <location evidence="1">Cell membrane</location>
        <topology evidence="1">Multi-pass membrane protein</topology>
    </subcellularLocation>
    <subcellularLocation>
        <location evidence="13">Peroxisome membrane</location>
    </subcellularLocation>
</comment>
<keyword evidence="10" id="KW-0445">Lipid transport</keyword>
<keyword evidence="11" id="KW-0472">Membrane</keyword>
<evidence type="ECO:0000313" key="16">
    <source>
        <dbReference type="EMBL" id="HHL43457.1"/>
    </source>
</evidence>
<evidence type="ECO:0000256" key="2">
    <source>
        <dbReference type="ARBA" id="ARBA00006432"/>
    </source>
</evidence>
<dbReference type="Pfam" id="PF00501">
    <property type="entry name" value="AMP-binding"/>
    <property type="match status" value="1"/>
</dbReference>
<feature type="non-terminal residue" evidence="16">
    <location>
        <position position="566"/>
    </location>
</feature>
<feature type="domain" description="AMP-dependent synthetase/ligase" evidence="14">
    <location>
        <begin position="39"/>
        <end position="357"/>
    </location>
</feature>
<feature type="domain" description="AMP-binding enzyme C-terminal" evidence="15">
    <location>
        <begin position="471"/>
        <end position="545"/>
    </location>
</feature>
<evidence type="ECO:0000256" key="6">
    <source>
        <dbReference type="ARBA" id="ARBA00022692"/>
    </source>
</evidence>
<keyword evidence="5" id="KW-0436">Ligase</keyword>
<evidence type="ECO:0000256" key="13">
    <source>
        <dbReference type="ARBA" id="ARBA00046271"/>
    </source>
</evidence>
<evidence type="ECO:0000256" key="10">
    <source>
        <dbReference type="ARBA" id="ARBA00023055"/>
    </source>
</evidence>
<evidence type="ECO:0000259" key="14">
    <source>
        <dbReference type="Pfam" id="PF00501"/>
    </source>
</evidence>
<accession>A0A7C5LTC4</accession>
<dbReference type="NCBIfam" id="NF006134">
    <property type="entry name" value="PRK08279.1"/>
    <property type="match status" value="1"/>
</dbReference>
<evidence type="ECO:0000256" key="3">
    <source>
        <dbReference type="ARBA" id="ARBA00022448"/>
    </source>
</evidence>
<dbReference type="Gene3D" id="3.30.300.30">
    <property type="match status" value="1"/>
</dbReference>
<organism evidence="16">
    <name type="scientific">Hellea balneolensis</name>
    <dbReference type="NCBI Taxonomy" id="287478"/>
    <lineage>
        <taxon>Bacteria</taxon>
        <taxon>Pseudomonadati</taxon>
        <taxon>Pseudomonadota</taxon>
        <taxon>Alphaproteobacteria</taxon>
        <taxon>Maricaulales</taxon>
        <taxon>Robiginitomaculaceae</taxon>
        <taxon>Hellea</taxon>
    </lineage>
</organism>
<keyword evidence="7" id="KW-0547">Nucleotide-binding</keyword>
<keyword evidence="3" id="KW-0813">Transport</keyword>
<dbReference type="Proteomes" id="UP000885830">
    <property type="component" value="Unassembled WGS sequence"/>
</dbReference>
<dbReference type="SUPFAM" id="SSF56801">
    <property type="entry name" value="Acetyl-CoA synthetase-like"/>
    <property type="match status" value="1"/>
</dbReference>
<comment type="caution">
    <text evidence="16">The sequence shown here is derived from an EMBL/GenBank/DDBJ whole genome shotgun (WGS) entry which is preliminary data.</text>
</comment>
<dbReference type="Gene3D" id="3.40.50.12780">
    <property type="entry name" value="N-terminal domain of ligase-like"/>
    <property type="match status" value="1"/>
</dbReference>
<evidence type="ECO:0000256" key="8">
    <source>
        <dbReference type="ARBA" id="ARBA00022840"/>
    </source>
</evidence>
<dbReference type="InterPro" id="IPR025110">
    <property type="entry name" value="AMP-bd_C"/>
</dbReference>
<dbReference type="GO" id="GO:0005324">
    <property type="term" value="F:long-chain fatty acid transmembrane transporter activity"/>
    <property type="evidence" value="ECO:0007669"/>
    <property type="project" value="TreeGrafter"/>
</dbReference>
<keyword evidence="12" id="KW-0576">Peroxisome</keyword>
<protein>
    <submittedName>
        <fullName evidence="16">Long-chain-acyl-CoA synthetase</fullName>
    </submittedName>
</protein>
<sequence length="566" mass="63242">MNPISKIIRDVKFIVKSKKMLAAVEDVKAESHNLLTDDFERAVDAFKDRPAFESETGAWTYGEFDAYANQVAHWGLAQGLVPGDTVAFFSNNRLEYVAVWFGLSKIGVISALINFQLRGKSLAHCVNIAKCKLAIVEADIQKSWASAKSHLDNDLATFIAFNGGAFDQAIRTQSQDRPQRDIRQNIVAGDTMLKMFTSGTTGLPKAAKMPHTRGQYYSRGFIIPSGATKDDRMMIVLPLYHATGGICGVGVALLQGGCLIIRRKFSVSGFWRDARNSKATMFMYVGELCRFLLNAPPSKDDRDHCVRCIVGNGLRPEIWEDFTARFGIDKVVEFYGATEGNVSLINLDGKVGTVGRVPEYLRKNFNGDIVRYDIETGTYPRDENGFFIRTKPGEVGELIGEVRQDETRFRYDGYENKKASAKKLLHNVFKQGDVWFHTGDLFRRDKDGYYAFVDRMGDTFRWKAENVSTNEVAGVIAAHPGVLQANVYGVPVPGYDGKAGMASIVVAPEFNLEDLRTHIHKSLPVYARPLFIRISNESDTTTTFKYKKTALVKDGFDPTKVKDDLY</sequence>
<gene>
    <name evidence="16" type="ORF">ENJ42_07565</name>
</gene>
<evidence type="ECO:0000256" key="12">
    <source>
        <dbReference type="ARBA" id="ARBA00023140"/>
    </source>
</evidence>
<dbReference type="Pfam" id="PF13193">
    <property type="entry name" value="AMP-binding_C"/>
    <property type="match status" value="1"/>
</dbReference>
<reference evidence="16" key="1">
    <citation type="journal article" date="2020" name="mSystems">
        <title>Genome- and Community-Level Interaction Insights into Carbon Utilization and Element Cycling Functions of Hydrothermarchaeota in Hydrothermal Sediment.</title>
        <authorList>
            <person name="Zhou Z."/>
            <person name="Liu Y."/>
            <person name="Xu W."/>
            <person name="Pan J."/>
            <person name="Luo Z.H."/>
            <person name="Li M."/>
        </authorList>
    </citation>
    <scope>NUCLEOTIDE SEQUENCE [LARGE SCALE GENOMIC DNA]</scope>
    <source>
        <strain evidence="16">HyVt-485</strain>
    </source>
</reference>
<evidence type="ECO:0000256" key="5">
    <source>
        <dbReference type="ARBA" id="ARBA00022598"/>
    </source>
</evidence>
<dbReference type="FunFam" id="3.30.300.30:FF:000002">
    <property type="entry name" value="Long-chain fatty acid transport protein 1"/>
    <property type="match status" value="1"/>
</dbReference>
<dbReference type="PANTHER" id="PTHR43107:SF15">
    <property type="entry name" value="FATTY ACID TRANSPORT PROTEIN 3, ISOFORM A"/>
    <property type="match status" value="1"/>
</dbReference>
<evidence type="ECO:0000259" key="15">
    <source>
        <dbReference type="Pfam" id="PF13193"/>
    </source>
</evidence>
<proteinExistence type="inferred from homology"/>
<evidence type="ECO:0000256" key="9">
    <source>
        <dbReference type="ARBA" id="ARBA00022989"/>
    </source>
</evidence>
<evidence type="ECO:0000256" key="4">
    <source>
        <dbReference type="ARBA" id="ARBA00022475"/>
    </source>
</evidence>
<evidence type="ECO:0000256" key="1">
    <source>
        <dbReference type="ARBA" id="ARBA00004651"/>
    </source>
</evidence>
<keyword evidence="4" id="KW-1003">Cell membrane</keyword>